<reference evidence="1" key="1">
    <citation type="submission" date="2018-05" db="EMBL/GenBank/DDBJ databases">
        <authorList>
            <person name="Lanie J.A."/>
            <person name="Ng W.-L."/>
            <person name="Kazmierczak K.M."/>
            <person name="Andrzejewski T.M."/>
            <person name="Davidsen T.M."/>
            <person name="Wayne K.J."/>
            <person name="Tettelin H."/>
            <person name="Glass J.I."/>
            <person name="Rusch D."/>
            <person name="Podicherti R."/>
            <person name="Tsui H.-C.T."/>
            <person name="Winkler M.E."/>
        </authorList>
    </citation>
    <scope>NUCLEOTIDE SEQUENCE</scope>
</reference>
<accession>A0A382CH68</accession>
<gene>
    <name evidence="1" type="ORF">METZ01_LOCUS178310</name>
</gene>
<proteinExistence type="predicted"/>
<dbReference type="AlphaFoldDB" id="A0A382CH68"/>
<sequence length="76" mass="8711">MKAENNKDDLIKYLTDALNSAVKEAQCEKLRADQTHKDLLDFHNQLIIVEMYADSERVSDFAGRLAAKGPEIRKYL</sequence>
<organism evidence="1">
    <name type="scientific">marine metagenome</name>
    <dbReference type="NCBI Taxonomy" id="408172"/>
    <lineage>
        <taxon>unclassified sequences</taxon>
        <taxon>metagenomes</taxon>
        <taxon>ecological metagenomes</taxon>
    </lineage>
</organism>
<protein>
    <submittedName>
        <fullName evidence="1">Uncharacterized protein</fullName>
    </submittedName>
</protein>
<evidence type="ECO:0000313" key="1">
    <source>
        <dbReference type="EMBL" id="SVB25456.1"/>
    </source>
</evidence>
<dbReference type="EMBL" id="UINC01034509">
    <property type="protein sequence ID" value="SVB25456.1"/>
    <property type="molecule type" value="Genomic_DNA"/>
</dbReference>
<name>A0A382CH68_9ZZZZ</name>